<dbReference type="Proteomes" id="UP000078492">
    <property type="component" value="Unassembled WGS sequence"/>
</dbReference>
<name>A0A151JBL3_9HYME</name>
<keyword evidence="2" id="KW-1185">Reference proteome</keyword>
<reference evidence="1 2" key="1">
    <citation type="submission" date="2015-09" db="EMBL/GenBank/DDBJ databases">
        <title>Trachymyrmex cornetzi WGS genome.</title>
        <authorList>
            <person name="Nygaard S."/>
            <person name="Hu H."/>
            <person name="Boomsma J."/>
            <person name="Zhang G."/>
        </authorList>
    </citation>
    <scope>NUCLEOTIDE SEQUENCE [LARGE SCALE GENOMIC DNA]</scope>
    <source>
        <strain evidence="1">Tcor2-1</strain>
        <tissue evidence="1">Whole body</tissue>
    </source>
</reference>
<evidence type="ECO:0000313" key="2">
    <source>
        <dbReference type="Proteomes" id="UP000078492"/>
    </source>
</evidence>
<dbReference type="Gene3D" id="3.60.10.10">
    <property type="entry name" value="Endonuclease/exonuclease/phosphatase"/>
    <property type="match status" value="1"/>
</dbReference>
<dbReference type="AlphaFoldDB" id="A0A151JBL3"/>
<sequence>LVLLNQGRVSTFVGPRGESIIDLTWATPAAAQRIKGLHVDAGSLGELSDHRIIRMELVPTRVPRSKSCANLVLFLIGWMNNGGTNQ</sequence>
<dbReference type="EMBL" id="KQ979126">
    <property type="protein sequence ID" value="KYN22507.1"/>
    <property type="molecule type" value="Genomic_DNA"/>
</dbReference>
<organism evidence="1 2">
    <name type="scientific">Trachymyrmex cornetzi</name>
    <dbReference type="NCBI Taxonomy" id="471704"/>
    <lineage>
        <taxon>Eukaryota</taxon>
        <taxon>Metazoa</taxon>
        <taxon>Ecdysozoa</taxon>
        <taxon>Arthropoda</taxon>
        <taxon>Hexapoda</taxon>
        <taxon>Insecta</taxon>
        <taxon>Pterygota</taxon>
        <taxon>Neoptera</taxon>
        <taxon>Endopterygota</taxon>
        <taxon>Hymenoptera</taxon>
        <taxon>Apocrita</taxon>
        <taxon>Aculeata</taxon>
        <taxon>Formicoidea</taxon>
        <taxon>Formicidae</taxon>
        <taxon>Myrmicinae</taxon>
        <taxon>Trachymyrmex</taxon>
    </lineage>
</organism>
<protein>
    <recommendedName>
        <fullName evidence="3">Endonuclease/exonuclease/phosphatase domain-containing protein</fullName>
    </recommendedName>
</protein>
<evidence type="ECO:0008006" key="3">
    <source>
        <dbReference type="Google" id="ProtNLM"/>
    </source>
</evidence>
<accession>A0A151JBL3</accession>
<dbReference type="InterPro" id="IPR036691">
    <property type="entry name" value="Endo/exonu/phosph_ase_sf"/>
</dbReference>
<evidence type="ECO:0000313" key="1">
    <source>
        <dbReference type="EMBL" id="KYN22507.1"/>
    </source>
</evidence>
<proteinExistence type="predicted"/>
<feature type="non-terminal residue" evidence="1">
    <location>
        <position position="1"/>
    </location>
</feature>
<dbReference type="SUPFAM" id="SSF56219">
    <property type="entry name" value="DNase I-like"/>
    <property type="match status" value="1"/>
</dbReference>
<gene>
    <name evidence="1" type="ORF">ALC57_05094</name>
</gene>